<feature type="region of interest" description="Disordered" evidence="10">
    <location>
        <begin position="1"/>
        <end position="121"/>
    </location>
</feature>
<feature type="compositionally biased region" description="Polar residues" evidence="10">
    <location>
        <begin position="97"/>
        <end position="108"/>
    </location>
</feature>
<evidence type="ECO:0000256" key="2">
    <source>
        <dbReference type="ARBA" id="ARBA00009259"/>
    </source>
</evidence>
<gene>
    <name evidence="9" type="primary">MED19</name>
    <name evidence="11" type="ORF">P153DRAFT_374269</name>
</gene>
<feature type="compositionally biased region" description="Low complexity" evidence="10">
    <location>
        <begin position="319"/>
        <end position="336"/>
    </location>
</feature>
<proteinExistence type="inferred from homology"/>
<evidence type="ECO:0000313" key="12">
    <source>
        <dbReference type="Proteomes" id="UP000799771"/>
    </source>
</evidence>
<sequence>MSDHSAKRQRLGSDGRFSPASPSFDIAAKAGHQTKLFHPRTPTSPPYFPMNPQSNGDTARTTTAASSEKTSPSSAPMSRSLSQSATSATSQHPFPTPASTAGPNTLANLDSDGDAIMGDGVEDDATRLGRHRLSNHNRQGEAAFSENGGLKAAEGVSGSQLFKTTQTCHTMSRPHGSQNLFQLYGLETLARSVARTDPVTGEKINKLRKSYEGHIKSLQIAGKPKAAKMDGAFSGLMHPVMPDEIWLSQKRQGKEVERALGAEQTTLNPDFSSLLDGALAGMAPGSLPNADTAKYRAYIGTDDMAKPKPSTDGPAARGTPLAASTPTPHTTAAARAFRPERAGSKRHYTDATFQGYSEGFNDEFGADSTGGEDNGQSSLAKRRKLQQFERTSHSVEVGGTRR</sequence>
<comment type="similarity">
    <text evidence="2 9">Belongs to the Mediator complex subunit 19 family.</text>
</comment>
<protein>
    <recommendedName>
        <fullName evidence="3 9">Mediator of RNA polymerase II transcription subunit 19</fullName>
    </recommendedName>
    <alternativeName>
        <fullName evidence="8 9">Mediator complex subunit 19</fullName>
    </alternativeName>
</protein>
<evidence type="ECO:0000256" key="8">
    <source>
        <dbReference type="ARBA" id="ARBA00032018"/>
    </source>
</evidence>
<dbReference type="GO" id="GO:0016592">
    <property type="term" value="C:mediator complex"/>
    <property type="evidence" value="ECO:0007669"/>
    <property type="project" value="InterPro"/>
</dbReference>
<keyword evidence="6 9" id="KW-0804">Transcription</keyword>
<feature type="compositionally biased region" description="Polar residues" evidence="10">
    <location>
        <begin position="51"/>
        <end position="70"/>
    </location>
</feature>
<reference evidence="11" key="1">
    <citation type="journal article" date="2020" name="Stud. Mycol.">
        <title>101 Dothideomycetes genomes: a test case for predicting lifestyles and emergence of pathogens.</title>
        <authorList>
            <person name="Haridas S."/>
            <person name="Albert R."/>
            <person name="Binder M."/>
            <person name="Bloem J."/>
            <person name="Labutti K."/>
            <person name="Salamov A."/>
            <person name="Andreopoulos B."/>
            <person name="Baker S."/>
            <person name="Barry K."/>
            <person name="Bills G."/>
            <person name="Bluhm B."/>
            <person name="Cannon C."/>
            <person name="Castanera R."/>
            <person name="Culley D."/>
            <person name="Daum C."/>
            <person name="Ezra D."/>
            <person name="Gonzalez J."/>
            <person name="Henrissat B."/>
            <person name="Kuo A."/>
            <person name="Liang C."/>
            <person name="Lipzen A."/>
            <person name="Lutzoni F."/>
            <person name="Magnuson J."/>
            <person name="Mondo S."/>
            <person name="Nolan M."/>
            <person name="Ohm R."/>
            <person name="Pangilinan J."/>
            <person name="Park H.-J."/>
            <person name="Ramirez L."/>
            <person name="Alfaro M."/>
            <person name="Sun H."/>
            <person name="Tritt A."/>
            <person name="Yoshinaga Y."/>
            <person name="Zwiers L.-H."/>
            <person name="Turgeon B."/>
            <person name="Goodwin S."/>
            <person name="Spatafora J."/>
            <person name="Crous P."/>
            <person name="Grigoriev I."/>
        </authorList>
    </citation>
    <scope>NUCLEOTIDE SEQUENCE</scope>
    <source>
        <strain evidence="11">CBS 119687</strain>
    </source>
</reference>
<evidence type="ECO:0000256" key="4">
    <source>
        <dbReference type="ARBA" id="ARBA00023015"/>
    </source>
</evidence>
<evidence type="ECO:0000256" key="6">
    <source>
        <dbReference type="ARBA" id="ARBA00023163"/>
    </source>
</evidence>
<keyword evidence="7 9" id="KW-0539">Nucleus</keyword>
<dbReference type="Pfam" id="PF08633">
    <property type="entry name" value="Rox3"/>
    <property type="match status" value="1"/>
</dbReference>
<dbReference type="Proteomes" id="UP000799771">
    <property type="component" value="Unassembled WGS sequence"/>
</dbReference>
<dbReference type="GO" id="GO:0006357">
    <property type="term" value="P:regulation of transcription by RNA polymerase II"/>
    <property type="evidence" value="ECO:0007669"/>
    <property type="project" value="InterPro"/>
</dbReference>
<evidence type="ECO:0000256" key="3">
    <source>
        <dbReference type="ARBA" id="ARBA00019615"/>
    </source>
</evidence>
<dbReference type="OrthoDB" id="2160599at2759"/>
<comment type="function">
    <text evidence="9">Component of the Mediator complex, a coactivator involved in the regulated transcription of nearly all RNA polymerase II-dependent genes. Mediator functions as a bridge to convey information from gene-specific regulatory proteins to the basal RNA polymerase II transcription machinery. Mediator is recruited to promoters by direct interactions with regulatory proteins and serves as a scaffold for the assembly of a functional preinitiation complex with RNA polymerase II and the general transcription factors.</text>
</comment>
<comment type="subcellular location">
    <subcellularLocation>
        <location evidence="1 9">Nucleus</location>
    </subcellularLocation>
</comment>
<evidence type="ECO:0000256" key="5">
    <source>
        <dbReference type="ARBA" id="ARBA00023159"/>
    </source>
</evidence>
<accession>A0A6A6AKH2</accession>
<feature type="compositionally biased region" description="Basic and acidic residues" evidence="10">
    <location>
        <begin position="337"/>
        <end position="349"/>
    </location>
</feature>
<name>A0A6A6AKH2_9PLEO</name>
<evidence type="ECO:0000256" key="1">
    <source>
        <dbReference type="ARBA" id="ARBA00004123"/>
    </source>
</evidence>
<keyword evidence="5 9" id="KW-0010">Activator</keyword>
<evidence type="ECO:0000313" key="11">
    <source>
        <dbReference type="EMBL" id="KAF2131377.1"/>
    </source>
</evidence>
<evidence type="ECO:0000256" key="9">
    <source>
        <dbReference type="RuleBase" id="RU364151"/>
    </source>
</evidence>
<dbReference type="EMBL" id="ML977502">
    <property type="protein sequence ID" value="KAF2131377.1"/>
    <property type="molecule type" value="Genomic_DNA"/>
</dbReference>
<organism evidence="11 12">
    <name type="scientific">Dothidotthia symphoricarpi CBS 119687</name>
    <dbReference type="NCBI Taxonomy" id="1392245"/>
    <lineage>
        <taxon>Eukaryota</taxon>
        <taxon>Fungi</taxon>
        <taxon>Dikarya</taxon>
        <taxon>Ascomycota</taxon>
        <taxon>Pezizomycotina</taxon>
        <taxon>Dothideomycetes</taxon>
        <taxon>Pleosporomycetidae</taxon>
        <taxon>Pleosporales</taxon>
        <taxon>Dothidotthiaceae</taxon>
        <taxon>Dothidotthia</taxon>
    </lineage>
</organism>
<keyword evidence="4 9" id="KW-0805">Transcription regulation</keyword>
<dbReference type="AlphaFoldDB" id="A0A6A6AKH2"/>
<keyword evidence="12" id="KW-1185">Reference proteome</keyword>
<dbReference type="InterPro" id="IPR013942">
    <property type="entry name" value="Mediator_Med19_fun"/>
</dbReference>
<comment type="subunit">
    <text evidence="9">Component of the Mediator complex.</text>
</comment>
<evidence type="ECO:0000256" key="10">
    <source>
        <dbReference type="SAM" id="MobiDB-lite"/>
    </source>
</evidence>
<evidence type="ECO:0000256" key="7">
    <source>
        <dbReference type="ARBA" id="ARBA00023242"/>
    </source>
</evidence>
<dbReference type="GO" id="GO:0003712">
    <property type="term" value="F:transcription coregulator activity"/>
    <property type="evidence" value="ECO:0007669"/>
    <property type="project" value="InterPro"/>
</dbReference>
<feature type="region of interest" description="Disordered" evidence="10">
    <location>
        <begin position="303"/>
        <end position="402"/>
    </location>
</feature>
<feature type="compositionally biased region" description="Low complexity" evidence="10">
    <location>
        <begin position="71"/>
        <end position="91"/>
    </location>
</feature>